<sequence length="19" mass="1855">MAASVYNGKSGSEIVNNGG</sequence>
<organism evidence="1">
    <name type="scientific">Rhizophora mucronata</name>
    <name type="common">Asiatic mangrove</name>
    <dbReference type="NCBI Taxonomy" id="61149"/>
    <lineage>
        <taxon>Eukaryota</taxon>
        <taxon>Viridiplantae</taxon>
        <taxon>Streptophyta</taxon>
        <taxon>Embryophyta</taxon>
        <taxon>Tracheophyta</taxon>
        <taxon>Spermatophyta</taxon>
        <taxon>Magnoliopsida</taxon>
        <taxon>eudicotyledons</taxon>
        <taxon>Gunneridae</taxon>
        <taxon>Pentapetalae</taxon>
        <taxon>rosids</taxon>
        <taxon>fabids</taxon>
        <taxon>Malpighiales</taxon>
        <taxon>Rhizophoraceae</taxon>
        <taxon>Rhizophora</taxon>
    </lineage>
</organism>
<protein>
    <submittedName>
        <fullName evidence="1">Uncharacterized protein</fullName>
    </submittedName>
</protein>
<proteinExistence type="predicted"/>
<name>A0A2P2QXB0_RHIMU</name>
<evidence type="ECO:0000313" key="1">
    <source>
        <dbReference type="EMBL" id="MBX71636.1"/>
    </source>
</evidence>
<dbReference type="EMBL" id="GGEC01091152">
    <property type="protein sequence ID" value="MBX71636.1"/>
    <property type="molecule type" value="Transcribed_RNA"/>
</dbReference>
<accession>A0A2P2QXB0</accession>
<dbReference type="AlphaFoldDB" id="A0A2P2QXB0"/>
<reference evidence="1" key="1">
    <citation type="submission" date="2018-02" db="EMBL/GenBank/DDBJ databases">
        <title>Rhizophora mucronata_Transcriptome.</title>
        <authorList>
            <person name="Meera S.P."/>
            <person name="Sreeshan A."/>
            <person name="Augustine A."/>
        </authorList>
    </citation>
    <scope>NUCLEOTIDE SEQUENCE</scope>
    <source>
        <tissue evidence="1">Leaf</tissue>
    </source>
</reference>